<evidence type="ECO:0000313" key="1">
    <source>
        <dbReference type="EMBL" id="KAJ4472924.1"/>
    </source>
</evidence>
<comment type="caution">
    <text evidence="1">The sequence shown here is derived from an EMBL/GenBank/DDBJ whole genome shotgun (WGS) entry which is preliminary data.</text>
</comment>
<dbReference type="Proteomes" id="UP001150238">
    <property type="component" value="Unassembled WGS sequence"/>
</dbReference>
<protein>
    <submittedName>
        <fullName evidence="1">Uncharacterized protein</fullName>
    </submittedName>
</protein>
<evidence type="ECO:0000313" key="2">
    <source>
        <dbReference type="Proteomes" id="UP001150238"/>
    </source>
</evidence>
<dbReference type="EMBL" id="JANVFS010000026">
    <property type="protein sequence ID" value="KAJ4472924.1"/>
    <property type="molecule type" value="Genomic_DNA"/>
</dbReference>
<accession>A0A9W9A435</accession>
<name>A0A9W9A435_9AGAR</name>
<organism evidence="1 2">
    <name type="scientific">Lentinula lateritia</name>
    <dbReference type="NCBI Taxonomy" id="40482"/>
    <lineage>
        <taxon>Eukaryota</taxon>
        <taxon>Fungi</taxon>
        <taxon>Dikarya</taxon>
        <taxon>Basidiomycota</taxon>
        <taxon>Agaricomycotina</taxon>
        <taxon>Agaricomycetes</taxon>
        <taxon>Agaricomycetidae</taxon>
        <taxon>Agaricales</taxon>
        <taxon>Marasmiineae</taxon>
        <taxon>Omphalotaceae</taxon>
        <taxon>Lentinula</taxon>
    </lineage>
</organism>
<dbReference type="AlphaFoldDB" id="A0A9W9A435"/>
<reference evidence="1" key="2">
    <citation type="journal article" date="2023" name="Proc. Natl. Acad. Sci. U.S.A.">
        <title>A global phylogenomic analysis of the shiitake genus Lentinula.</title>
        <authorList>
            <person name="Sierra-Patev S."/>
            <person name="Min B."/>
            <person name="Naranjo-Ortiz M."/>
            <person name="Looney B."/>
            <person name="Konkel Z."/>
            <person name="Slot J.C."/>
            <person name="Sakamoto Y."/>
            <person name="Steenwyk J.L."/>
            <person name="Rokas A."/>
            <person name="Carro J."/>
            <person name="Camarero S."/>
            <person name="Ferreira P."/>
            <person name="Molpeceres G."/>
            <person name="Ruiz-Duenas F.J."/>
            <person name="Serrano A."/>
            <person name="Henrissat B."/>
            <person name="Drula E."/>
            <person name="Hughes K.W."/>
            <person name="Mata J.L."/>
            <person name="Ishikawa N.K."/>
            <person name="Vargas-Isla R."/>
            <person name="Ushijima S."/>
            <person name="Smith C.A."/>
            <person name="Donoghue J."/>
            <person name="Ahrendt S."/>
            <person name="Andreopoulos W."/>
            <person name="He G."/>
            <person name="LaButti K."/>
            <person name="Lipzen A."/>
            <person name="Ng V."/>
            <person name="Riley R."/>
            <person name="Sandor L."/>
            <person name="Barry K."/>
            <person name="Martinez A.T."/>
            <person name="Xiao Y."/>
            <person name="Gibbons J.G."/>
            <person name="Terashima K."/>
            <person name="Grigoriev I.V."/>
            <person name="Hibbett D."/>
        </authorList>
    </citation>
    <scope>NUCLEOTIDE SEQUENCE</scope>
    <source>
        <strain evidence="1">Sp2 HRB7682 ss15</strain>
    </source>
</reference>
<proteinExistence type="predicted"/>
<reference evidence="1" key="1">
    <citation type="submission" date="2022-08" db="EMBL/GenBank/DDBJ databases">
        <authorList>
            <consortium name="DOE Joint Genome Institute"/>
            <person name="Min B."/>
            <person name="Riley R."/>
            <person name="Sierra-Patev S."/>
            <person name="Naranjo-Ortiz M."/>
            <person name="Looney B."/>
            <person name="Konkel Z."/>
            <person name="Slot J.C."/>
            <person name="Sakamoto Y."/>
            <person name="Steenwyk J.L."/>
            <person name="Rokas A."/>
            <person name="Carro J."/>
            <person name="Camarero S."/>
            <person name="Ferreira P."/>
            <person name="Molpeceres G."/>
            <person name="Ruiz-Duenas F.J."/>
            <person name="Serrano A."/>
            <person name="Henrissat B."/>
            <person name="Drula E."/>
            <person name="Hughes K.W."/>
            <person name="Mata J.L."/>
            <person name="Ishikawa N.K."/>
            <person name="Vargas-Isla R."/>
            <person name="Ushijima S."/>
            <person name="Smith C.A."/>
            <person name="Ahrendt S."/>
            <person name="Andreopoulos W."/>
            <person name="He G."/>
            <person name="Labutti K."/>
            <person name="Lipzen A."/>
            <person name="Ng V."/>
            <person name="Sandor L."/>
            <person name="Barry K."/>
            <person name="Martinez A.T."/>
            <person name="Xiao Y."/>
            <person name="Gibbons J.G."/>
            <person name="Terashima K."/>
            <person name="Hibbett D.S."/>
            <person name="Grigoriev I.V."/>
        </authorList>
    </citation>
    <scope>NUCLEOTIDE SEQUENCE</scope>
    <source>
        <strain evidence="1">Sp2 HRB7682 ss15</strain>
    </source>
</reference>
<sequence>MAGTLGWERIPSAARAVVGKFQWDLPLEGNGLVVCWGYSTVYRDRVPKQRLDSRVCALVAHIR</sequence>
<gene>
    <name evidence="1" type="ORF">C8J55DRAFT_519970</name>
</gene>